<reference evidence="2 3" key="1">
    <citation type="submission" date="2014-03" db="EMBL/GenBank/DDBJ databases">
        <title>Genomics of Bifidobacteria.</title>
        <authorList>
            <person name="Ventura M."/>
            <person name="Milani C."/>
            <person name="Lugli G.A."/>
        </authorList>
    </citation>
    <scope>NUCLEOTIDE SEQUENCE [LARGE SCALE GENOMIC DNA]</scope>
    <source>
        <strain evidence="2 3">LMG 10738</strain>
    </source>
</reference>
<feature type="region of interest" description="Disordered" evidence="1">
    <location>
        <begin position="1"/>
        <end position="23"/>
    </location>
</feature>
<dbReference type="AlphaFoldDB" id="A0A087B4T0"/>
<sequence length="291" mass="32643">MAYPRFEGSTSGFLPTPRARDANGLNQRCNQECLEGAVRFGMPLMLPTPNTMDMLPARTGAARDRILHRGRANGMACEQTGNVRESVMMMTPDGYGRYGRFTPAIRVWERTLGRTAPSPTCITRVLRQWVRQLPTEGLTPGWLLRHALTPNRPKGEQWVTAPMRERVMAIWRQSGDVSALLPLDVWQAIWADRVGEDTVLDADILPQPCVLQAWERLSGRALPASLTYLSPVFVEWMMGLPAGWVTDPAHWRGVEGNHRNMMIRMLGNGVVPRQAAAAIDWCLGLREHLSH</sequence>
<dbReference type="RefSeq" id="WP_051920541.1">
    <property type="nucleotide sequence ID" value="NZ_JGYV01000001.1"/>
</dbReference>
<evidence type="ECO:0000313" key="2">
    <source>
        <dbReference type="EMBL" id="KFI66030.1"/>
    </source>
</evidence>
<accession>A0A087B4T0</accession>
<dbReference type="eggNOG" id="COG0270">
    <property type="taxonomic scope" value="Bacteria"/>
</dbReference>
<dbReference type="STRING" id="1688.BCUN_0530"/>
<evidence type="ECO:0000256" key="1">
    <source>
        <dbReference type="SAM" id="MobiDB-lite"/>
    </source>
</evidence>
<proteinExistence type="predicted"/>
<organism evidence="2 3">
    <name type="scientific">Bifidobacterium cuniculi</name>
    <dbReference type="NCBI Taxonomy" id="1688"/>
    <lineage>
        <taxon>Bacteria</taxon>
        <taxon>Bacillati</taxon>
        <taxon>Actinomycetota</taxon>
        <taxon>Actinomycetes</taxon>
        <taxon>Bifidobacteriales</taxon>
        <taxon>Bifidobacteriaceae</taxon>
        <taxon>Bifidobacterium</taxon>
    </lineage>
</organism>
<dbReference type="GO" id="GO:0008168">
    <property type="term" value="F:methyltransferase activity"/>
    <property type="evidence" value="ECO:0007669"/>
    <property type="project" value="UniProtKB-KW"/>
</dbReference>
<dbReference type="GO" id="GO:0032259">
    <property type="term" value="P:methylation"/>
    <property type="evidence" value="ECO:0007669"/>
    <property type="project" value="UniProtKB-KW"/>
</dbReference>
<dbReference type="Proteomes" id="UP000029067">
    <property type="component" value="Unassembled WGS sequence"/>
</dbReference>
<keyword evidence="2" id="KW-0489">Methyltransferase</keyword>
<gene>
    <name evidence="2" type="ORF">BCUN_0530</name>
</gene>
<comment type="caution">
    <text evidence="2">The sequence shown here is derived from an EMBL/GenBank/DDBJ whole genome shotgun (WGS) entry which is preliminary data.</text>
</comment>
<evidence type="ECO:0000313" key="3">
    <source>
        <dbReference type="Proteomes" id="UP000029067"/>
    </source>
</evidence>
<keyword evidence="3" id="KW-1185">Reference proteome</keyword>
<protein>
    <submittedName>
        <fullName evidence="2">C-5 cytosine-specific DNA methylase</fullName>
    </submittedName>
</protein>
<keyword evidence="2" id="KW-0808">Transferase</keyword>
<dbReference type="EMBL" id="JGYV01000001">
    <property type="protein sequence ID" value="KFI66030.1"/>
    <property type="molecule type" value="Genomic_DNA"/>
</dbReference>
<dbReference type="OrthoDB" id="9813719at2"/>
<name>A0A087B4T0_9BIFI</name>